<dbReference type="PRINTS" id="PR00037">
    <property type="entry name" value="HTHLACR"/>
</dbReference>
<feature type="domain" description="HTH deoR-type" evidence="5">
    <location>
        <begin position="3"/>
        <end position="58"/>
    </location>
</feature>
<evidence type="ECO:0000256" key="3">
    <source>
        <dbReference type="ARBA" id="ARBA00023125"/>
    </source>
</evidence>
<name>A0A1I4B361_9HYPH</name>
<dbReference type="GO" id="GO:0003700">
    <property type="term" value="F:DNA-binding transcription factor activity"/>
    <property type="evidence" value="ECO:0007669"/>
    <property type="project" value="InterPro"/>
</dbReference>
<dbReference type="Proteomes" id="UP000323300">
    <property type="component" value="Unassembled WGS sequence"/>
</dbReference>
<dbReference type="InterPro" id="IPR036390">
    <property type="entry name" value="WH_DNA-bd_sf"/>
</dbReference>
<reference evidence="6 7" key="1">
    <citation type="submission" date="2016-10" db="EMBL/GenBank/DDBJ databases">
        <authorList>
            <person name="Varghese N."/>
            <person name="Submissions S."/>
        </authorList>
    </citation>
    <scope>NUCLEOTIDE SEQUENCE [LARGE SCALE GENOMIC DNA]</scope>
    <source>
        <strain evidence="6 7">DSM 21822</strain>
    </source>
</reference>
<dbReference type="GO" id="GO:0003677">
    <property type="term" value="F:DNA binding"/>
    <property type="evidence" value="ECO:0007669"/>
    <property type="project" value="UniProtKB-KW"/>
</dbReference>
<dbReference type="InterPro" id="IPR036388">
    <property type="entry name" value="WH-like_DNA-bd_sf"/>
</dbReference>
<keyword evidence="1" id="KW-0678">Repressor</keyword>
<dbReference type="InterPro" id="IPR037171">
    <property type="entry name" value="NagB/RpiA_transferase-like"/>
</dbReference>
<evidence type="ECO:0000256" key="2">
    <source>
        <dbReference type="ARBA" id="ARBA00023015"/>
    </source>
</evidence>
<dbReference type="Pfam" id="PF08220">
    <property type="entry name" value="HTH_DeoR"/>
    <property type="match status" value="1"/>
</dbReference>
<proteinExistence type="predicted"/>
<dbReference type="RefSeq" id="WP_149761173.1">
    <property type="nucleotide sequence ID" value="NZ_BSPE01000078.1"/>
</dbReference>
<dbReference type="SMART" id="SM00420">
    <property type="entry name" value="HTH_DEOR"/>
    <property type="match status" value="1"/>
</dbReference>
<dbReference type="Pfam" id="PF00455">
    <property type="entry name" value="DeoRC"/>
    <property type="match status" value="1"/>
</dbReference>
<dbReference type="SUPFAM" id="SSF46785">
    <property type="entry name" value="Winged helix' DNA-binding domain"/>
    <property type="match status" value="1"/>
</dbReference>
<protein>
    <submittedName>
        <fullName evidence="6">Transcriptional regulator, DeoR family</fullName>
    </submittedName>
</protein>
<dbReference type="Gene3D" id="3.40.50.1360">
    <property type="match status" value="1"/>
</dbReference>
<evidence type="ECO:0000313" key="7">
    <source>
        <dbReference type="Proteomes" id="UP000323300"/>
    </source>
</evidence>
<dbReference type="InterPro" id="IPR001034">
    <property type="entry name" value="DeoR_HTH"/>
</dbReference>
<organism evidence="6 7">
    <name type="scientific">Neomesorhizobium albiziae</name>
    <dbReference type="NCBI Taxonomy" id="335020"/>
    <lineage>
        <taxon>Bacteria</taxon>
        <taxon>Pseudomonadati</taxon>
        <taxon>Pseudomonadota</taxon>
        <taxon>Alphaproteobacteria</taxon>
        <taxon>Hyphomicrobiales</taxon>
        <taxon>Phyllobacteriaceae</taxon>
        <taxon>Neomesorhizobium</taxon>
    </lineage>
</organism>
<keyword evidence="4" id="KW-0804">Transcription</keyword>
<evidence type="ECO:0000256" key="4">
    <source>
        <dbReference type="ARBA" id="ARBA00023163"/>
    </source>
</evidence>
<dbReference type="Gene3D" id="1.10.10.10">
    <property type="entry name" value="Winged helix-like DNA-binding domain superfamily/Winged helix DNA-binding domain"/>
    <property type="match status" value="1"/>
</dbReference>
<dbReference type="PROSITE" id="PS00894">
    <property type="entry name" value="HTH_DEOR_1"/>
    <property type="match status" value="1"/>
</dbReference>
<keyword evidence="3" id="KW-0238">DNA-binding</keyword>
<dbReference type="InterPro" id="IPR014036">
    <property type="entry name" value="DeoR-like_C"/>
</dbReference>
<dbReference type="PANTHER" id="PTHR30363">
    <property type="entry name" value="HTH-TYPE TRANSCRIPTIONAL REGULATOR SRLR-RELATED"/>
    <property type="match status" value="1"/>
</dbReference>
<sequence>MLTSQRKRLILDVLARDGQVVAKKLSEDLALSEDTIRRDLRELAAEGLLQRVHGGALPASPTVADLHARRGMAVEAKARLGQAAAGLIEPGQTVIFDGGTSNAEIVRHLPTDLHFTAITHSPAIAMELEHHAHVDVLLIGGKLFRHSMVAVGALAMETISRLRADLFFLGVTGVHEDEGLTTGDMEEAAIKRALIARSAETVVLATNDKLGAVSPYLVAKPNEVATLVLLKDAPVATAARLQQAGATILLT</sequence>
<keyword evidence="7" id="KW-1185">Reference proteome</keyword>
<evidence type="ECO:0000313" key="6">
    <source>
        <dbReference type="EMBL" id="SFK62820.1"/>
    </source>
</evidence>
<keyword evidence="2" id="KW-0805">Transcription regulation</keyword>
<dbReference type="SMART" id="SM01134">
    <property type="entry name" value="DeoRC"/>
    <property type="match status" value="1"/>
</dbReference>
<dbReference type="OrthoDB" id="9814815at2"/>
<dbReference type="InterPro" id="IPR018356">
    <property type="entry name" value="Tscrpt_reg_HTH_DeoR_CS"/>
</dbReference>
<accession>A0A1I4B361</accession>
<dbReference type="AlphaFoldDB" id="A0A1I4B361"/>
<evidence type="ECO:0000259" key="5">
    <source>
        <dbReference type="PROSITE" id="PS51000"/>
    </source>
</evidence>
<dbReference type="PROSITE" id="PS51000">
    <property type="entry name" value="HTH_DEOR_2"/>
    <property type="match status" value="1"/>
</dbReference>
<evidence type="ECO:0000256" key="1">
    <source>
        <dbReference type="ARBA" id="ARBA00022491"/>
    </source>
</evidence>
<dbReference type="EMBL" id="FOSL01000009">
    <property type="protein sequence ID" value="SFK62820.1"/>
    <property type="molecule type" value="Genomic_DNA"/>
</dbReference>
<dbReference type="SUPFAM" id="SSF100950">
    <property type="entry name" value="NagB/RpiA/CoA transferase-like"/>
    <property type="match status" value="1"/>
</dbReference>
<dbReference type="PANTHER" id="PTHR30363:SF4">
    <property type="entry name" value="GLYCEROL-3-PHOSPHATE REGULON REPRESSOR"/>
    <property type="match status" value="1"/>
</dbReference>
<gene>
    <name evidence="6" type="ORF">SAMN04488498_109140</name>
</gene>
<dbReference type="InterPro" id="IPR050313">
    <property type="entry name" value="Carb_Metab_HTH_regulators"/>
</dbReference>